<organism evidence="5 6">
    <name type="scientific">Deinococcus sedimenti</name>
    <dbReference type="NCBI Taxonomy" id="1867090"/>
    <lineage>
        <taxon>Bacteria</taxon>
        <taxon>Thermotogati</taxon>
        <taxon>Deinococcota</taxon>
        <taxon>Deinococci</taxon>
        <taxon>Deinococcales</taxon>
        <taxon>Deinococcaceae</taxon>
        <taxon>Deinococcus</taxon>
    </lineage>
</organism>
<dbReference type="SMART" id="SM00267">
    <property type="entry name" value="GGDEF"/>
    <property type="match status" value="1"/>
</dbReference>
<dbReference type="Pfam" id="PF00990">
    <property type="entry name" value="GGDEF"/>
    <property type="match status" value="1"/>
</dbReference>
<dbReference type="InterPro" id="IPR001610">
    <property type="entry name" value="PAC"/>
</dbReference>
<feature type="domain" description="PAC" evidence="2">
    <location>
        <begin position="308"/>
        <end position="359"/>
    </location>
</feature>
<dbReference type="InterPro" id="IPR000014">
    <property type="entry name" value="PAS"/>
</dbReference>
<dbReference type="Pfam" id="PF00989">
    <property type="entry name" value="PAS"/>
    <property type="match status" value="1"/>
</dbReference>
<protein>
    <recommendedName>
        <fullName evidence="7">EAL domain-containing protein</fullName>
    </recommendedName>
</protein>
<name>A0ABQ2S146_9DEIO</name>
<dbReference type="InterPro" id="IPR000700">
    <property type="entry name" value="PAS-assoc_C"/>
</dbReference>
<feature type="domain" description="PAS" evidence="1">
    <location>
        <begin position="1"/>
        <end position="59"/>
    </location>
</feature>
<dbReference type="Pfam" id="PF08447">
    <property type="entry name" value="PAS_3"/>
    <property type="match status" value="1"/>
</dbReference>
<dbReference type="InterPro" id="IPR029787">
    <property type="entry name" value="Nucleotide_cyclase"/>
</dbReference>
<dbReference type="InterPro" id="IPR043128">
    <property type="entry name" value="Rev_trsase/Diguanyl_cyclase"/>
</dbReference>
<dbReference type="PROSITE" id="PS50112">
    <property type="entry name" value="PAS"/>
    <property type="match status" value="2"/>
</dbReference>
<dbReference type="Pfam" id="PF13426">
    <property type="entry name" value="PAS_9"/>
    <property type="match status" value="1"/>
</dbReference>
<evidence type="ECO:0000259" key="4">
    <source>
        <dbReference type="PROSITE" id="PS50887"/>
    </source>
</evidence>
<dbReference type="SUPFAM" id="SSF55073">
    <property type="entry name" value="Nucleotide cyclase"/>
    <property type="match status" value="1"/>
</dbReference>
<dbReference type="PROSITE" id="PS50887">
    <property type="entry name" value="GGDEF"/>
    <property type="match status" value="1"/>
</dbReference>
<dbReference type="InterPro" id="IPR013655">
    <property type="entry name" value="PAS_fold_3"/>
</dbReference>
<feature type="domain" description="EAL" evidence="3">
    <location>
        <begin position="664"/>
        <end position="914"/>
    </location>
</feature>
<keyword evidence="6" id="KW-1185">Reference proteome</keyword>
<dbReference type="PANTHER" id="PTHR44757:SF4">
    <property type="entry name" value="DIGUANYLATE CYCLASE DGCE-RELATED"/>
    <property type="match status" value="1"/>
</dbReference>
<dbReference type="CDD" id="cd01948">
    <property type="entry name" value="EAL"/>
    <property type="match status" value="1"/>
</dbReference>
<dbReference type="CDD" id="cd01949">
    <property type="entry name" value="GGDEF"/>
    <property type="match status" value="1"/>
</dbReference>
<evidence type="ECO:0000313" key="6">
    <source>
        <dbReference type="Proteomes" id="UP000644548"/>
    </source>
</evidence>
<dbReference type="EMBL" id="BMQN01000001">
    <property type="protein sequence ID" value="GGR78192.1"/>
    <property type="molecule type" value="Genomic_DNA"/>
</dbReference>
<dbReference type="Gene3D" id="3.20.20.450">
    <property type="entry name" value="EAL domain"/>
    <property type="match status" value="1"/>
</dbReference>
<dbReference type="SMART" id="SM00052">
    <property type="entry name" value="EAL"/>
    <property type="match status" value="1"/>
</dbReference>
<dbReference type="SMART" id="SM00086">
    <property type="entry name" value="PAC"/>
    <property type="match status" value="4"/>
</dbReference>
<feature type="domain" description="PAS" evidence="1">
    <location>
        <begin position="360"/>
        <end position="433"/>
    </location>
</feature>
<dbReference type="InterPro" id="IPR035965">
    <property type="entry name" value="PAS-like_dom_sf"/>
</dbReference>
<dbReference type="NCBIfam" id="TIGR00254">
    <property type="entry name" value="GGDEF"/>
    <property type="match status" value="1"/>
</dbReference>
<dbReference type="CDD" id="cd00130">
    <property type="entry name" value="PAS"/>
    <property type="match status" value="3"/>
</dbReference>
<feature type="domain" description="PAC" evidence="2">
    <location>
        <begin position="60"/>
        <end position="112"/>
    </location>
</feature>
<dbReference type="Gene3D" id="3.30.450.20">
    <property type="entry name" value="PAS domain"/>
    <property type="match status" value="4"/>
</dbReference>
<dbReference type="PANTHER" id="PTHR44757">
    <property type="entry name" value="DIGUANYLATE CYCLASE DGCP"/>
    <property type="match status" value="1"/>
</dbReference>
<dbReference type="Gene3D" id="3.30.70.270">
    <property type="match status" value="1"/>
</dbReference>
<reference evidence="6" key="1">
    <citation type="journal article" date="2019" name="Int. J. Syst. Evol. Microbiol.">
        <title>The Global Catalogue of Microorganisms (GCM) 10K type strain sequencing project: providing services to taxonomists for standard genome sequencing and annotation.</title>
        <authorList>
            <consortium name="The Broad Institute Genomics Platform"/>
            <consortium name="The Broad Institute Genome Sequencing Center for Infectious Disease"/>
            <person name="Wu L."/>
            <person name="Ma J."/>
        </authorList>
    </citation>
    <scope>NUCLEOTIDE SEQUENCE [LARGE SCALE GENOMIC DNA]</scope>
    <source>
        <strain evidence="6">JCM 31405</strain>
    </source>
</reference>
<dbReference type="SMART" id="SM00091">
    <property type="entry name" value="PAS"/>
    <property type="match status" value="4"/>
</dbReference>
<dbReference type="InterPro" id="IPR013767">
    <property type="entry name" value="PAS_fold"/>
</dbReference>
<sequence>MALMELDGTFVTVNDALGRILGLEAQLLSGLNVQQFTHPDDHPSDRQILAELQSGVRHDFETVRRAVHHAGHEIWVDLHVTAVTDDAGAPAFFVAQVRDVTQATEQAAQLEAVTAQLHLAVNATQDGLWDWQPGQAHVNVTRRWNSLMDRAGSGTRVPLRWWWRRLHPDDRALIRLQLQEHHAGTRPQVDVLHRVRRADGSWRWLALRGRFVSRVPGGAPTHLAGALTDVDERVSSQQDLQVLLNHLPAMIGYWDADLHNRFGNRTYLDWFGKRADLMPGRHMSEIIGPDTYERNRPFIEKALRGEPQSFERRITGPDGRVRETHLQYIPDVQGGEVRGFYALGTDITEFRRSQAELDEHRELSRITLESIGDGVITTNAQGQVTFMNPVAQRLTGWREQEALGRAIETVLPLTDARKGRAALNPLRVALRDQVVVGLSAESTLRSRLGTLAHIEDSAAPIFSRTGELLGGVVVFHDVTEKQLLAQRMSHLARHDHLTGLPNRATLHESLSATVVRAAAEQRMFGLLFLDLDEFKQVNDTLGHALGDDLLRQVATRLQLEVRGGDVVARQGGDEFLVLLPEEVSAADVQAVGQRLLRTLSAPYRLGEQGVTVTCSVGAVLYPQDGADADTLIRHADTAMYHAKAAGSNCLRFYDAHLESRLREEQVLLRALKLAVQEERFHLVYQPQINARTGQLTGVEALLRWTTGDGESLPPGVFIPLAERAGLMVQLGSWVLRAACRQARQWQEEQRPTRVAVNVSAVQFMDSGFVGTVRDILRASGLRAELLELELTESFLMQDVPRVQSVLHQLKALGVSLSIDDFGTGYSSLSYLQSFPIDTLKIDRSFMPTQEVSQTVLNVIVGLGQALGLQLVAEGVETAEQRSTLLDLGCEVMQGYLYARPMTPEQLDWWWAERTVPS</sequence>
<feature type="domain" description="PAC" evidence="2">
    <location>
        <begin position="438"/>
        <end position="490"/>
    </location>
</feature>
<comment type="caution">
    <text evidence="5">The sequence shown here is derived from an EMBL/GenBank/DDBJ whole genome shotgun (WGS) entry which is preliminary data.</text>
</comment>
<dbReference type="InterPro" id="IPR052155">
    <property type="entry name" value="Biofilm_reg_signaling"/>
</dbReference>
<feature type="domain" description="GGDEF" evidence="4">
    <location>
        <begin position="522"/>
        <end position="655"/>
    </location>
</feature>
<evidence type="ECO:0000313" key="5">
    <source>
        <dbReference type="EMBL" id="GGR78192.1"/>
    </source>
</evidence>
<evidence type="ECO:0008006" key="7">
    <source>
        <dbReference type="Google" id="ProtNLM"/>
    </source>
</evidence>
<evidence type="ECO:0000259" key="1">
    <source>
        <dbReference type="PROSITE" id="PS50112"/>
    </source>
</evidence>
<dbReference type="SUPFAM" id="SSF141868">
    <property type="entry name" value="EAL domain-like"/>
    <property type="match status" value="1"/>
</dbReference>
<dbReference type="InterPro" id="IPR035919">
    <property type="entry name" value="EAL_sf"/>
</dbReference>
<dbReference type="InterPro" id="IPR000160">
    <property type="entry name" value="GGDEF_dom"/>
</dbReference>
<dbReference type="InterPro" id="IPR001633">
    <property type="entry name" value="EAL_dom"/>
</dbReference>
<accession>A0ABQ2S146</accession>
<dbReference type="NCBIfam" id="TIGR00229">
    <property type="entry name" value="sensory_box"/>
    <property type="match status" value="4"/>
</dbReference>
<dbReference type="SUPFAM" id="SSF55785">
    <property type="entry name" value="PYP-like sensor domain (PAS domain)"/>
    <property type="match status" value="4"/>
</dbReference>
<dbReference type="PROSITE" id="PS50113">
    <property type="entry name" value="PAC"/>
    <property type="match status" value="3"/>
</dbReference>
<dbReference type="Proteomes" id="UP000644548">
    <property type="component" value="Unassembled WGS sequence"/>
</dbReference>
<dbReference type="Pfam" id="PF00563">
    <property type="entry name" value="EAL"/>
    <property type="match status" value="1"/>
</dbReference>
<dbReference type="Pfam" id="PF08448">
    <property type="entry name" value="PAS_4"/>
    <property type="match status" value="1"/>
</dbReference>
<dbReference type="PROSITE" id="PS50883">
    <property type="entry name" value="EAL"/>
    <property type="match status" value="1"/>
</dbReference>
<evidence type="ECO:0000259" key="3">
    <source>
        <dbReference type="PROSITE" id="PS50883"/>
    </source>
</evidence>
<gene>
    <name evidence="5" type="ORF">GCM10008960_01210</name>
</gene>
<evidence type="ECO:0000259" key="2">
    <source>
        <dbReference type="PROSITE" id="PS50113"/>
    </source>
</evidence>
<proteinExistence type="predicted"/>
<dbReference type="InterPro" id="IPR013656">
    <property type="entry name" value="PAS_4"/>
</dbReference>